<sequence>MRKDSLFYQPSINVLKKSPLFQGINSQRMEEILSHFTPLTLLKKNIIHPWQTKDYLFLIIKGRVKVSQVNLESGREYLLYILNEGDVFDIISLFEKKENEVIIEAIDELQLLKTSTDIARNWLDLHPEFNKNFLPYLGTKMRLIENSAIDLTLYDTMTRLSRLILRYVDEKNCKKKQEYEVTLINDLSHESLAQMIGSVRKVVNLHIQELKKEGIINSKRGKLSIINLQKLTEKAKLENI</sequence>
<dbReference type="InterPro" id="IPR012318">
    <property type="entry name" value="HTH_CRP"/>
</dbReference>
<comment type="caution">
    <text evidence="5">The sequence shown here is derived from an EMBL/GenBank/DDBJ whole genome shotgun (WGS) entry which is preliminary data.</text>
</comment>
<gene>
    <name evidence="5" type="ORF">CRV06_01770</name>
</gene>
<dbReference type="SMART" id="SM00100">
    <property type="entry name" value="cNMP"/>
    <property type="match status" value="1"/>
</dbReference>
<dbReference type="InterPro" id="IPR036390">
    <property type="entry name" value="WH_DNA-bd_sf"/>
</dbReference>
<keyword evidence="3" id="KW-0804">Transcription</keyword>
<dbReference type="GO" id="GO:0005829">
    <property type="term" value="C:cytosol"/>
    <property type="evidence" value="ECO:0007669"/>
    <property type="project" value="TreeGrafter"/>
</dbReference>
<evidence type="ECO:0000256" key="2">
    <source>
        <dbReference type="ARBA" id="ARBA00023125"/>
    </source>
</evidence>
<dbReference type="Proteomes" id="UP000290191">
    <property type="component" value="Unassembled WGS sequence"/>
</dbReference>
<dbReference type="InterPro" id="IPR050397">
    <property type="entry name" value="Env_Response_Regulators"/>
</dbReference>
<organism evidence="5 6">
    <name type="scientific">Halarcobacter anaerophilus</name>
    <dbReference type="NCBI Taxonomy" id="877500"/>
    <lineage>
        <taxon>Bacteria</taxon>
        <taxon>Pseudomonadati</taxon>
        <taxon>Campylobacterota</taxon>
        <taxon>Epsilonproteobacteria</taxon>
        <taxon>Campylobacterales</taxon>
        <taxon>Arcobacteraceae</taxon>
        <taxon>Halarcobacter</taxon>
    </lineage>
</organism>
<dbReference type="Pfam" id="PF13545">
    <property type="entry name" value="HTH_Crp_2"/>
    <property type="match status" value="1"/>
</dbReference>
<dbReference type="SUPFAM" id="SSF51206">
    <property type="entry name" value="cAMP-binding domain-like"/>
    <property type="match status" value="1"/>
</dbReference>
<dbReference type="PANTHER" id="PTHR24567:SF26">
    <property type="entry name" value="REGULATORY PROTEIN YEIL"/>
    <property type="match status" value="1"/>
</dbReference>
<dbReference type="STRING" id="877500.GCA_000935065_02370"/>
<proteinExistence type="predicted"/>
<dbReference type="CDD" id="cd00038">
    <property type="entry name" value="CAP_ED"/>
    <property type="match status" value="1"/>
</dbReference>
<dbReference type="RefSeq" id="WP_129081086.1">
    <property type="nucleotide sequence ID" value="NZ_CP041070.1"/>
</dbReference>
<dbReference type="AlphaFoldDB" id="A0A4Q0Y3K1"/>
<feature type="domain" description="Cyclic nucleotide-binding" evidence="4">
    <location>
        <begin position="20"/>
        <end position="113"/>
    </location>
</feature>
<dbReference type="InterPro" id="IPR036388">
    <property type="entry name" value="WH-like_DNA-bd_sf"/>
</dbReference>
<dbReference type="GO" id="GO:0003700">
    <property type="term" value="F:DNA-binding transcription factor activity"/>
    <property type="evidence" value="ECO:0007669"/>
    <property type="project" value="TreeGrafter"/>
</dbReference>
<dbReference type="SUPFAM" id="SSF46785">
    <property type="entry name" value="Winged helix' DNA-binding domain"/>
    <property type="match status" value="1"/>
</dbReference>
<evidence type="ECO:0000256" key="3">
    <source>
        <dbReference type="ARBA" id="ARBA00023163"/>
    </source>
</evidence>
<dbReference type="InterPro" id="IPR000595">
    <property type="entry name" value="cNMP-bd_dom"/>
</dbReference>
<evidence type="ECO:0000259" key="4">
    <source>
        <dbReference type="PROSITE" id="PS50042"/>
    </source>
</evidence>
<keyword evidence="1" id="KW-0805">Transcription regulation</keyword>
<dbReference type="PANTHER" id="PTHR24567">
    <property type="entry name" value="CRP FAMILY TRANSCRIPTIONAL REGULATORY PROTEIN"/>
    <property type="match status" value="1"/>
</dbReference>
<evidence type="ECO:0000313" key="5">
    <source>
        <dbReference type="EMBL" id="RXJ64712.1"/>
    </source>
</evidence>
<dbReference type="Gene3D" id="1.10.10.10">
    <property type="entry name" value="Winged helix-like DNA-binding domain superfamily/Winged helix DNA-binding domain"/>
    <property type="match status" value="1"/>
</dbReference>
<reference evidence="5 6" key="1">
    <citation type="submission" date="2017-10" db="EMBL/GenBank/DDBJ databases">
        <title>Genomics of the genus Arcobacter.</title>
        <authorList>
            <person name="Perez-Cataluna A."/>
            <person name="Figueras M.J."/>
        </authorList>
    </citation>
    <scope>NUCLEOTIDE SEQUENCE [LARGE SCALE GENOMIC DNA]</scope>
    <source>
        <strain evidence="5 6">DSM 24636</strain>
    </source>
</reference>
<keyword evidence="6" id="KW-1185">Reference proteome</keyword>
<dbReference type="OrthoDB" id="1426605at2"/>
<dbReference type="GO" id="GO:0003677">
    <property type="term" value="F:DNA binding"/>
    <property type="evidence" value="ECO:0007669"/>
    <property type="project" value="UniProtKB-KW"/>
</dbReference>
<dbReference type="InterPro" id="IPR018490">
    <property type="entry name" value="cNMP-bd_dom_sf"/>
</dbReference>
<evidence type="ECO:0000313" key="6">
    <source>
        <dbReference type="Proteomes" id="UP000290191"/>
    </source>
</evidence>
<evidence type="ECO:0000256" key="1">
    <source>
        <dbReference type="ARBA" id="ARBA00023015"/>
    </source>
</evidence>
<accession>A0A4Q0Y3K1</accession>
<name>A0A4Q0Y3K1_9BACT</name>
<dbReference type="InterPro" id="IPR014710">
    <property type="entry name" value="RmlC-like_jellyroll"/>
</dbReference>
<dbReference type="PROSITE" id="PS50042">
    <property type="entry name" value="CNMP_BINDING_3"/>
    <property type="match status" value="1"/>
</dbReference>
<protein>
    <submittedName>
        <fullName evidence="5">Crp/Fnr family transcriptional regulator</fullName>
    </submittedName>
</protein>
<dbReference type="Gene3D" id="2.60.120.10">
    <property type="entry name" value="Jelly Rolls"/>
    <property type="match status" value="1"/>
</dbReference>
<keyword evidence="2" id="KW-0238">DNA-binding</keyword>
<dbReference type="EMBL" id="PDKO01000001">
    <property type="protein sequence ID" value="RXJ64712.1"/>
    <property type="molecule type" value="Genomic_DNA"/>
</dbReference>
<dbReference type="Pfam" id="PF00027">
    <property type="entry name" value="cNMP_binding"/>
    <property type="match status" value="1"/>
</dbReference>